<gene>
    <name evidence="1" type="ORF">RPERSI_LOCUS23623</name>
</gene>
<sequence length="117" mass="13623">LGAPFSYIQWENIQVESNLAPLLSSRNAEVIPDQYIVVFKDQLPKERVEYHHNCIRSFVEEENTKLAKRGILDKLIHGITHIYDLKVLKGYAGKFTKEVLNKIRQSDEVAWVERDQV</sequence>
<reference evidence="1" key="1">
    <citation type="submission" date="2021-06" db="EMBL/GenBank/DDBJ databases">
        <authorList>
            <person name="Kallberg Y."/>
            <person name="Tangrot J."/>
            <person name="Rosling A."/>
        </authorList>
    </citation>
    <scope>NUCLEOTIDE SEQUENCE</scope>
    <source>
        <strain evidence="1">MA461A</strain>
    </source>
</reference>
<protein>
    <submittedName>
        <fullName evidence="1">4734_t:CDS:1</fullName>
    </submittedName>
</protein>
<keyword evidence="2" id="KW-1185">Reference proteome</keyword>
<evidence type="ECO:0000313" key="2">
    <source>
        <dbReference type="Proteomes" id="UP000789920"/>
    </source>
</evidence>
<proteinExistence type="predicted"/>
<organism evidence="1 2">
    <name type="scientific">Racocetra persica</name>
    <dbReference type="NCBI Taxonomy" id="160502"/>
    <lineage>
        <taxon>Eukaryota</taxon>
        <taxon>Fungi</taxon>
        <taxon>Fungi incertae sedis</taxon>
        <taxon>Mucoromycota</taxon>
        <taxon>Glomeromycotina</taxon>
        <taxon>Glomeromycetes</taxon>
        <taxon>Diversisporales</taxon>
        <taxon>Gigasporaceae</taxon>
        <taxon>Racocetra</taxon>
    </lineage>
</organism>
<comment type="caution">
    <text evidence="1">The sequence shown here is derived from an EMBL/GenBank/DDBJ whole genome shotgun (WGS) entry which is preliminary data.</text>
</comment>
<feature type="non-terminal residue" evidence="1">
    <location>
        <position position="1"/>
    </location>
</feature>
<dbReference type="Proteomes" id="UP000789920">
    <property type="component" value="Unassembled WGS sequence"/>
</dbReference>
<name>A0ACA9RVU3_9GLOM</name>
<evidence type="ECO:0000313" key="1">
    <source>
        <dbReference type="EMBL" id="CAG8812836.1"/>
    </source>
</evidence>
<accession>A0ACA9RVU3</accession>
<dbReference type="EMBL" id="CAJVQC010074163">
    <property type="protein sequence ID" value="CAG8812836.1"/>
    <property type="molecule type" value="Genomic_DNA"/>
</dbReference>
<feature type="non-terminal residue" evidence="1">
    <location>
        <position position="117"/>
    </location>
</feature>